<dbReference type="EMBL" id="ADLN01000108">
    <property type="protein sequence ID" value="EHI58071.1"/>
    <property type="molecule type" value="Genomic_DNA"/>
</dbReference>
<reference evidence="5 6" key="1">
    <citation type="submission" date="2011-08" db="EMBL/GenBank/DDBJ databases">
        <title>The Genome Sequence of Clostridium hathewayi WAL-18680.</title>
        <authorList>
            <consortium name="The Broad Institute Genome Sequencing Platform"/>
            <person name="Earl A."/>
            <person name="Ward D."/>
            <person name="Feldgarden M."/>
            <person name="Gevers D."/>
            <person name="Finegold S.M."/>
            <person name="Summanen P.H."/>
            <person name="Molitoris D.R."/>
            <person name="Song M."/>
            <person name="Daigneault M."/>
            <person name="Allen-Vercoe E."/>
            <person name="Young S.K."/>
            <person name="Zeng Q."/>
            <person name="Gargeya S."/>
            <person name="Fitzgerald M."/>
            <person name="Haas B."/>
            <person name="Abouelleil A."/>
            <person name="Alvarado L."/>
            <person name="Arachchi H.M."/>
            <person name="Berlin A."/>
            <person name="Brown A."/>
            <person name="Chapman S.B."/>
            <person name="Chen Z."/>
            <person name="Dunbar C."/>
            <person name="Freedman E."/>
            <person name="Gearin G."/>
            <person name="Gellesch M."/>
            <person name="Goldberg J."/>
            <person name="Griggs A."/>
            <person name="Gujja S."/>
            <person name="Heiman D."/>
            <person name="Howarth C."/>
            <person name="Larson L."/>
            <person name="Lui A."/>
            <person name="MacDonald P.J.P."/>
            <person name="Montmayeur A."/>
            <person name="Murphy C."/>
            <person name="Neiman D."/>
            <person name="Pearson M."/>
            <person name="Priest M."/>
            <person name="Roberts A."/>
            <person name="Saif S."/>
            <person name="Shea T."/>
            <person name="Shenoy N."/>
            <person name="Sisk P."/>
            <person name="Stolte C."/>
            <person name="Sykes S."/>
            <person name="Wortman J."/>
            <person name="Nusbaum C."/>
            <person name="Birren B."/>
        </authorList>
    </citation>
    <scope>NUCLEOTIDE SEQUENCE [LARGE SCALE GENOMIC DNA]</scope>
    <source>
        <strain evidence="5 6">WAL-18680</strain>
    </source>
</reference>
<evidence type="ECO:0000256" key="3">
    <source>
        <dbReference type="ARBA" id="ARBA00023163"/>
    </source>
</evidence>
<dbReference type="SUPFAM" id="SSF48008">
    <property type="entry name" value="GntR ligand-binding domain-like"/>
    <property type="match status" value="1"/>
</dbReference>
<dbReference type="SMART" id="SM00345">
    <property type="entry name" value="HTH_GNTR"/>
    <property type="match status" value="1"/>
</dbReference>
<dbReference type="PROSITE" id="PS50949">
    <property type="entry name" value="HTH_GNTR"/>
    <property type="match status" value="1"/>
</dbReference>
<gene>
    <name evidence="5" type="ORF">HMPREF9473_03944</name>
</gene>
<dbReference type="GO" id="GO:0003700">
    <property type="term" value="F:DNA-binding transcription factor activity"/>
    <property type="evidence" value="ECO:0007669"/>
    <property type="project" value="InterPro"/>
</dbReference>
<dbReference type="InterPro" id="IPR011711">
    <property type="entry name" value="GntR_C"/>
</dbReference>
<dbReference type="PANTHER" id="PTHR43537">
    <property type="entry name" value="TRANSCRIPTIONAL REGULATOR, GNTR FAMILY"/>
    <property type="match status" value="1"/>
</dbReference>
<evidence type="ECO:0000259" key="4">
    <source>
        <dbReference type="PROSITE" id="PS50949"/>
    </source>
</evidence>
<name>G5IKB6_9FIRM</name>
<dbReference type="RefSeq" id="WP_006781935.1">
    <property type="nucleotide sequence ID" value="NZ_JH379028.1"/>
</dbReference>
<dbReference type="PATRIC" id="fig|742737.3.peg.3930"/>
<dbReference type="InterPro" id="IPR008920">
    <property type="entry name" value="TF_FadR/GntR_C"/>
</dbReference>
<dbReference type="GO" id="GO:0003677">
    <property type="term" value="F:DNA binding"/>
    <property type="evidence" value="ECO:0007669"/>
    <property type="project" value="UniProtKB-KW"/>
</dbReference>
<dbReference type="HOGENOM" id="CLU_017584_9_2_9"/>
<dbReference type="InterPro" id="IPR000524">
    <property type="entry name" value="Tscrpt_reg_HTH_GntR"/>
</dbReference>
<dbReference type="InterPro" id="IPR036390">
    <property type="entry name" value="WH_DNA-bd_sf"/>
</dbReference>
<keyword evidence="6" id="KW-1185">Reference proteome</keyword>
<feature type="domain" description="HTH gntR-type" evidence="4">
    <location>
        <begin position="24"/>
        <end position="92"/>
    </location>
</feature>
<dbReference type="Pfam" id="PF07729">
    <property type="entry name" value="FCD"/>
    <property type="match status" value="1"/>
</dbReference>
<dbReference type="InterPro" id="IPR036388">
    <property type="entry name" value="WH-like_DNA-bd_sf"/>
</dbReference>
<proteinExistence type="predicted"/>
<dbReference type="CDD" id="cd07377">
    <property type="entry name" value="WHTH_GntR"/>
    <property type="match status" value="1"/>
</dbReference>
<dbReference type="Proteomes" id="UP000005384">
    <property type="component" value="Unassembled WGS sequence"/>
</dbReference>
<protein>
    <recommendedName>
        <fullName evidence="4">HTH gntR-type domain-containing protein</fullName>
    </recommendedName>
</protein>
<dbReference type="PANTHER" id="PTHR43537:SF5">
    <property type="entry name" value="UXU OPERON TRANSCRIPTIONAL REGULATOR"/>
    <property type="match status" value="1"/>
</dbReference>
<evidence type="ECO:0000256" key="2">
    <source>
        <dbReference type="ARBA" id="ARBA00023125"/>
    </source>
</evidence>
<dbReference type="Gene3D" id="1.20.120.530">
    <property type="entry name" value="GntR ligand-binding domain-like"/>
    <property type="match status" value="1"/>
</dbReference>
<sequence length="246" mass="27770">MALEETFEVGEMDREQTFELYNGKPLAEQVADHIVNYIVENEMEAGAKLPNEFELAERIGVGRSTVREAIKILVSRNIVEIRRGAGTFVSEQKGMVEDPLGLTFVKDKTNLAMDLLNVRLMLEPEIARMAAEHATKEQVEALLRQCDKVEEMIRQGLNHMEEDIVFHRMIASCSGNVVVEKLVPVINSSIAVFVDITNGKLRQETIETHREIAEAIARGDGDGAKCSMNMHLLYNRRAIQKIYEQN</sequence>
<comment type="caution">
    <text evidence="5">The sequence shown here is derived from an EMBL/GenBank/DDBJ whole genome shotgun (WGS) entry which is preliminary data.</text>
</comment>
<evidence type="ECO:0000313" key="5">
    <source>
        <dbReference type="EMBL" id="EHI58071.1"/>
    </source>
</evidence>
<keyword evidence="2" id="KW-0238">DNA-binding</keyword>
<keyword evidence="3" id="KW-0804">Transcription</keyword>
<dbReference type="AlphaFoldDB" id="G5IKB6"/>
<dbReference type="Pfam" id="PF00392">
    <property type="entry name" value="GntR"/>
    <property type="match status" value="1"/>
</dbReference>
<organism evidence="5 6">
    <name type="scientific">Hungatella hathewayi WAL-18680</name>
    <dbReference type="NCBI Taxonomy" id="742737"/>
    <lineage>
        <taxon>Bacteria</taxon>
        <taxon>Bacillati</taxon>
        <taxon>Bacillota</taxon>
        <taxon>Clostridia</taxon>
        <taxon>Lachnospirales</taxon>
        <taxon>Lachnospiraceae</taxon>
        <taxon>Hungatella</taxon>
    </lineage>
</organism>
<dbReference type="Gene3D" id="1.10.10.10">
    <property type="entry name" value="Winged helix-like DNA-binding domain superfamily/Winged helix DNA-binding domain"/>
    <property type="match status" value="1"/>
</dbReference>
<keyword evidence="1" id="KW-0805">Transcription regulation</keyword>
<dbReference type="PRINTS" id="PR00035">
    <property type="entry name" value="HTHGNTR"/>
</dbReference>
<dbReference type="SMART" id="SM00895">
    <property type="entry name" value="FCD"/>
    <property type="match status" value="1"/>
</dbReference>
<accession>G5IKB6</accession>
<evidence type="ECO:0000313" key="6">
    <source>
        <dbReference type="Proteomes" id="UP000005384"/>
    </source>
</evidence>
<dbReference type="SUPFAM" id="SSF46785">
    <property type="entry name" value="Winged helix' DNA-binding domain"/>
    <property type="match status" value="1"/>
</dbReference>
<evidence type="ECO:0000256" key="1">
    <source>
        <dbReference type="ARBA" id="ARBA00023015"/>
    </source>
</evidence>